<dbReference type="GO" id="GO:0016740">
    <property type="term" value="F:transferase activity"/>
    <property type="evidence" value="ECO:0007669"/>
    <property type="project" value="UniProtKB-KW"/>
</dbReference>
<sequence>MSLTVYHFHFAQSDRIVWLCEELSLLIPTFKYTLKTFPRGLDTSVGKQEILKIVPAGTTPAIHDTTVNPPVAMTESQGIVMYILAVHGKGHLQPPPPGPDSPTTPQEWAQYCFWLSFANGSFQAFVNVDIYAASLFANGINNEQEFKNGIVHQSYSARTPNHLKQYETRLSKSKYLAGEEFTAADIMQIYGLTLLRLIYPIDLTEYPNIRRWLKDITSRKGYKNAMDKAEDGIPALYQPTTPLVTFEVLLSANPWHSIDGLRKLKEEQDPEWKVEDSTFERLTPGPDALQAIKENLKDLPTNRMAA</sequence>
<dbReference type="SUPFAM" id="SSF47616">
    <property type="entry name" value="GST C-terminal domain-like"/>
    <property type="match status" value="1"/>
</dbReference>
<dbReference type="RefSeq" id="XP_018005207.1">
    <property type="nucleotide sequence ID" value="XM_018142301.1"/>
</dbReference>
<organism evidence="2 3">
    <name type="scientific">Cyphellophora attinorum</name>
    <dbReference type="NCBI Taxonomy" id="1664694"/>
    <lineage>
        <taxon>Eukaryota</taxon>
        <taxon>Fungi</taxon>
        <taxon>Dikarya</taxon>
        <taxon>Ascomycota</taxon>
        <taxon>Pezizomycotina</taxon>
        <taxon>Eurotiomycetes</taxon>
        <taxon>Chaetothyriomycetidae</taxon>
        <taxon>Chaetothyriales</taxon>
        <taxon>Cyphellophoraceae</taxon>
        <taxon>Cyphellophora</taxon>
    </lineage>
</organism>
<dbReference type="InterPro" id="IPR004046">
    <property type="entry name" value="GST_C"/>
</dbReference>
<dbReference type="InterPro" id="IPR040079">
    <property type="entry name" value="Glutathione_S-Trfase"/>
</dbReference>
<protein>
    <submittedName>
        <fullName evidence="2">Glutathione S-transferase 3</fullName>
    </submittedName>
</protein>
<dbReference type="PANTHER" id="PTHR44051:SF9">
    <property type="entry name" value="GLUTATHIONE S-TRANSFERASE 1"/>
    <property type="match status" value="1"/>
</dbReference>
<dbReference type="AlphaFoldDB" id="A0A0N1P1Z0"/>
<dbReference type="Gene3D" id="3.40.30.10">
    <property type="entry name" value="Glutaredoxin"/>
    <property type="match status" value="1"/>
</dbReference>
<dbReference type="OrthoDB" id="2309723at2759"/>
<dbReference type="EMBL" id="LFJN01000002">
    <property type="protein sequence ID" value="KPI45244.1"/>
    <property type="molecule type" value="Genomic_DNA"/>
</dbReference>
<dbReference type="VEuPathDB" id="FungiDB:AB675_2337"/>
<comment type="caution">
    <text evidence="2">The sequence shown here is derived from an EMBL/GenBank/DDBJ whole genome shotgun (WGS) entry which is preliminary data.</text>
</comment>
<dbReference type="STRING" id="1664694.A0A0N1P1Z0"/>
<dbReference type="PANTHER" id="PTHR44051">
    <property type="entry name" value="GLUTATHIONE S-TRANSFERASE-RELATED"/>
    <property type="match status" value="1"/>
</dbReference>
<dbReference type="Gene3D" id="1.20.1050.10">
    <property type="match status" value="1"/>
</dbReference>
<evidence type="ECO:0000313" key="2">
    <source>
        <dbReference type="EMBL" id="KPI45244.1"/>
    </source>
</evidence>
<dbReference type="InterPro" id="IPR036249">
    <property type="entry name" value="Thioredoxin-like_sf"/>
</dbReference>
<dbReference type="InterPro" id="IPR010987">
    <property type="entry name" value="Glutathione-S-Trfase_C-like"/>
</dbReference>
<keyword evidence="2" id="KW-0808">Transferase</keyword>
<dbReference type="InterPro" id="IPR036282">
    <property type="entry name" value="Glutathione-S-Trfase_C_sf"/>
</dbReference>
<gene>
    <name evidence="2" type="ORF">AB675_2337</name>
</gene>
<dbReference type="SFLD" id="SFLDS00019">
    <property type="entry name" value="Glutathione_Transferase_(cytos"/>
    <property type="match status" value="1"/>
</dbReference>
<keyword evidence="3" id="KW-1185">Reference proteome</keyword>
<dbReference type="Proteomes" id="UP000038010">
    <property type="component" value="Unassembled WGS sequence"/>
</dbReference>
<dbReference type="PROSITE" id="PS50405">
    <property type="entry name" value="GST_CTER"/>
    <property type="match status" value="1"/>
</dbReference>
<evidence type="ECO:0000313" key="3">
    <source>
        <dbReference type="Proteomes" id="UP000038010"/>
    </source>
</evidence>
<proteinExistence type="predicted"/>
<dbReference type="Pfam" id="PF00043">
    <property type="entry name" value="GST_C"/>
    <property type="match status" value="1"/>
</dbReference>
<dbReference type="SUPFAM" id="SSF52833">
    <property type="entry name" value="Thioredoxin-like"/>
    <property type="match status" value="1"/>
</dbReference>
<name>A0A0N1P1Z0_9EURO</name>
<feature type="domain" description="GST C-terminal" evidence="1">
    <location>
        <begin position="104"/>
        <end position="243"/>
    </location>
</feature>
<dbReference type="GeneID" id="28734181"/>
<evidence type="ECO:0000259" key="1">
    <source>
        <dbReference type="PROSITE" id="PS50405"/>
    </source>
</evidence>
<accession>A0A0N1P1Z0</accession>
<reference evidence="2 3" key="1">
    <citation type="submission" date="2015-06" db="EMBL/GenBank/DDBJ databases">
        <title>Draft genome of the ant-associated black yeast Phialophora attae CBS 131958.</title>
        <authorList>
            <person name="Moreno L.F."/>
            <person name="Stielow B.J."/>
            <person name="de Hoog S."/>
            <person name="Vicente V.A."/>
            <person name="Weiss V.A."/>
            <person name="de Vries M."/>
            <person name="Cruz L.M."/>
            <person name="Souza E.M."/>
        </authorList>
    </citation>
    <scope>NUCLEOTIDE SEQUENCE [LARGE SCALE GENOMIC DNA]</scope>
    <source>
        <strain evidence="2 3">CBS 131958</strain>
    </source>
</reference>